<dbReference type="GO" id="GO:0005509">
    <property type="term" value="F:calcium ion binding"/>
    <property type="evidence" value="ECO:0007669"/>
    <property type="project" value="InterPro"/>
</dbReference>
<dbReference type="PRINTS" id="PR00368">
    <property type="entry name" value="FADPNR"/>
</dbReference>
<dbReference type="SUPFAM" id="SSF51905">
    <property type="entry name" value="FAD/NAD(P)-binding domain"/>
    <property type="match status" value="1"/>
</dbReference>
<evidence type="ECO:0000256" key="1">
    <source>
        <dbReference type="ARBA" id="ARBA00001974"/>
    </source>
</evidence>
<evidence type="ECO:0000256" key="8">
    <source>
        <dbReference type="ARBA" id="ARBA00023002"/>
    </source>
</evidence>
<dbReference type="Proteomes" id="UP000198287">
    <property type="component" value="Unassembled WGS sequence"/>
</dbReference>
<dbReference type="InterPro" id="IPR011992">
    <property type="entry name" value="EF-hand-dom_pair"/>
</dbReference>
<keyword evidence="8" id="KW-0560">Oxidoreductase</keyword>
<dbReference type="Pfam" id="PF13833">
    <property type="entry name" value="EF-hand_8"/>
    <property type="match status" value="1"/>
</dbReference>
<dbReference type="GO" id="GO:0050660">
    <property type="term" value="F:flavin adenine dinucleotide binding"/>
    <property type="evidence" value="ECO:0007669"/>
    <property type="project" value="InterPro"/>
</dbReference>
<dbReference type="InterPro" id="IPR018247">
    <property type="entry name" value="EF_Hand_1_Ca_BS"/>
</dbReference>
<dbReference type="InterPro" id="IPR046952">
    <property type="entry name" value="GSHR/TRXR-like"/>
</dbReference>
<dbReference type="Gene3D" id="3.50.50.60">
    <property type="entry name" value="FAD/NAD(P)-binding domain"/>
    <property type="match status" value="2"/>
</dbReference>
<dbReference type="InterPro" id="IPR023753">
    <property type="entry name" value="FAD/NAD-binding_dom"/>
</dbReference>
<dbReference type="AlphaFoldDB" id="A0A226EDM7"/>
<name>A0A226EDM7_FOLCA</name>
<keyword evidence="9" id="KW-1015">Disulfide bond</keyword>
<evidence type="ECO:0000313" key="14">
    <source>
        <dbReference type="Proteomes" id="UP000198287"/>
    </source>
</evidence>
<dbReference type="GO" id="GO:0005743">
    <property type="term" value="C:mitochondrial inner membrane"/>
    <property type="evidence" value="ECO:0007669"/>
    <property type="project" value="UniProtKB-SubCell"/>
</dbReference>
<keyword evidence="5" id="KW-0274">FAD</keyword>
<dbReference type="CDD" id="cd00051">
    <property type="entry name" value="EFh"/>
    <property type="match status" value="1"/>
</dbReference>
<keyword evidence="4" id="KW-0285">Flavoprotein</keyword>
<dbReference type="InterPro" id="IPR036188">
    <property type="entry name" value="FAD/NAD-bd_sf"/>
</dbReference>
<dbReference type="InterPro" id="IPR004099">
    <property type="entry name" value="Pyr_nucl-diS_OxRdtase_dimer"/>
</dbReference>
<dbReference type="PROSITE" id="PS50222">
    <property type="entry name" value="EF_HAND_2"/>
    <property type="match status" value="1"/>
</dbReference>
<dbReference type="GO" id="GO:0045454">
    <property type="term" value="P:cell redox homeostasis"/>
    <property type="evidence" value="ECO:0007669"/>
    <property type="project" value="InterPro"/>
</dbReference>
<keyword evidence="7" id="KW-0809">Transit peptide</keyword>
<sequence length="766" mass="85721">MEDELVEESKPIVEGDASGEGVNLEVTNRHAEKECVEPQEVAGWLESPPPSPPQIDKSTDTDSSYKLKALQTALVNSGIENAKQKYSKVFHQLELNFFEKLFRIANIAQDGLLNDTELMFFLDHHDYVISKQEARQIIREGDQNRDGALDFAEFLSLCEKASINLEEIGILSEDWERQLQNSVKIRNFFRILFDSINIAPCIQETVEYFENKIAENADCKSVDNSEICLLQRNYMLTTTTEIMTPVSGEYDFDLIVLGNGAGGNSVAKEAAKIGKKVAICDSSPNNSAPNSSFFAPSCVNVGCVPKTLMNYAGVVGDTVDQRTSLPFGWFAAQEAGVSPNLEEQADKSLFTNDWSTLVDNIQSYIRTLNFERQFGLEHYKWVQYYNSSYEFDGPHTIKLTHEDKTTEFITGEKIVIAIGSTYRQLDIPGAQGNCITVDDIFSVRHHPGRVLIIGGGEDAIEIAGLLCGLKLEVTIMSRSPVLKGFDRRMTTLILETLHSRGVKIMIGWTPVEILCEERSGSHLKKKLTLCAKHVQTGERSNKDFDTIILAIGRKPATRLLNLKNAEVLIEDDTHKIWVDSQDMTTTEDVFALGDCASQRLSTPSTLINFNGVAYQAGLNLSKRLYHGHIDSMEYDQVLPRFLLTYPHSYACVGLSEEDAVIEHGETNIDVYHSRSIPLQYQLGNRYKTVCYAKMITLKSEDERIVGLHYLGPNAGDVMQGYVLALKLKARKVDMDSMINIHPTSAEIFSRMSKTFEESDLVLNSTC</sequence>
<organism evidence="13 14">
    <name type="scientific">Folsomia candida</name>
    <name type="common">Springtail</name>
    <dbReference type="NCBI Taxonomy" id="158441"/>
    <lineage>
        <taxon>Eukaryota</taxon>
        <taxon>Metazoa</taxon>
        <taxon>Ecdysozoa</taxon>
        <taxon>Arthropoda</taxon>
        <taxon>Hexapoda</taxon>
        <taxon>Collembola</taxon>
        <taxon>Entomobryomorpha</taxon>
        <taxon>Isotomoidea</taxon>
        <taxon>Isotomidae</taxon>
        <taxon>Proisotominae</taxon>
        <taxon>Folsomia</taxon>
    </lineage>
</organism>
<dbReference type="PANTHER" id="PTHR42737">
    <property type="entry name" value="GLUTATHIONE REDUCTASE"/>
    <property type="match status" value="1"/>
</dbReference>
<evidence type="ECO:0000256" key="4">
    <source>
        <dbReference type="ARBA" id="ARBA00022630"/>
    </source>
</evidence>
<feature type="domain" description="EF-hand" evidence="12">
    <location>
        <begin position="129"/>
        <end position="164"/>
    </location>
</feature>
<dbReference type="SMART" id="SM00054">
    <property type="entry name" value="EFh"/>
    <property type="match status" value="1"/>
</dbReference>
<dbReference type="SUPFAM" id="SSF55424">
    <property type="entry name" value="FAD/NAD-linked reductases, dimerisation (C-terminal) domain"/>
    <property type="match status" value="1"/>
</dbReference>
<evidence type="ECO:0000256" key="3">
    <source>
        <dbReference type="ARBA" id="ARBA00007532"/>
    </source>
</evidence>
<dbReference type="InterPro" id="IPR002048">
    <property type="entry name" value="EF_hand_dom"/>
</dbReference>
<comment type="similarity">
    <text evidence="3">Belongs to the class-I pyridine nucleotide-disulfide oxidoreductase family.</text>
</comment>
<keyword evidence="6" id="KW-0106">Calcium</keyword>
<dbReference type="Gene3D" id="1.10.238.10">
    <property type="entry name" value="EF-hand"/>
    <property type="match status" value="1"/>
</dbReference>
<evidence type="ECO:0000256" key="9">
    <source>
        <dbReference type="ARBA" id="ARBA00023157"/>
    </source>
</evidence>
<keyword evidence="10" id="KW-0676">Redox-active center</keyword>
<evidence type="ECO:0000256" key="10">
    <source>
        <dbReference type="ARBA" id="ARBA00023284"/>
    </source>
</evidence>
<evidence type="ECO:0000256" key="11">
    <source>
        <dbReference type="SAM" id="MobiDB-lite"/>
    </source>
</evidence>
<comment type="caution">
    <text evidence="13">The sequence shown here is derived from an EMBL/GenBank/DDBJ whole genome shotgun (WGS) entry which is preliminary data.</text>
</comment>
<dbReference type="PANTHER" id="PTHR42737:SF2">
    <property type="entry name" value="GLUTATHIONE REDUCTASE"/>
    <property type="match status" value="1"/>
</dbReference>
<dbReference type="Gene3D" id="3.30.390.30">
    <property type="match status" value="1"/>
</dbReference>
<dbReference type="GO" id="GO:0004362">
    <property type="term" value="F:glutathione-disulfide reductase (NADPH) activity"/>
    <property type="evidence" value="ECO:0007669"/>
    <property type="project" value="TreeGrafter"/>
</dbReference>
<dbReference type="STRING" id="158441.A0A226EDM7"/>
<dbReference type="PRINTS" id="PR00411">
    <property type="entry name" value="PNDRDTASEI"/>
</dbReference>
<proteinExistence type="inferred from homology"/>
<dbReference type="GO" id="GO:0006749">
    <property type="term" value="P:glutathione metabolic process"/>
    <property type="evidence" value="ECO:0007669"/>
    <property type="project" value="TreeGrafter"/>
</dbReference>
<evidence type="ECO:0000256" key="6">
    <source>
        <dbReference type="ARBA" id="ARBA00022837"/>
    </source>
</evidence>
<dbReference type="Pfam" id="PF07992">
    <property type="entry name" value="Pyr_redox_2"/>
    <property type="match status" value="1"/>
</dbReference>
<protein>
    <submittedName>
        <fullName evidence="13">Thioredoxin reductase SEP1</fullName>
    </submittedName>
</protein>
<dbReference type="InterPro" id="IPR016156">
    <property type="entry name" value="FAD/NAD-linked_Rdtase_dimer_sf"/>
</dbReference>
<dbReference type="GO" id="GO:0005829">
    <property type="term" value="C:cytosol"/>
    <property type="evidence" value="ECO:0007669"/>
    <property type="project" value="TreeGrafter"/>
</dbReference>
<comment type="cofactor">
    <cofactor evidence="1">
        <name>FAD</name>
        <dbReference type="ChEBI" id="CHEBI:57692"/>
    </cofactor>
</comment>
<gene>
    <name evidence="13" type="ORF">Fcan01_09367</name>
</gene>
<dbReference type="EMBL" id="LNIX01000004">
    <property type="protein sequence ID" value="OXA55510.1"/>
    <property type="molecule type" value="Genomic_DNA"/>
</dbReference>
<feature type="compositionally biased region" description="Basic and acidic residues" evidence="11">
    <location>
        <begin position="27"/>
        <end position="36"/>
    </location>
</feature>
<evidence type="ECO:0000313" key="13">
    <source>
        <dbReference type="EMBL" id="OXA55510.1"/>
    </source>
</evidence>
<keyword evidence="14" id="KW-1185">Reference proteome</keyword>
<evidence type="ECO:0000256" key="7">
    <source>
        <dbReference type="ARBA" id="ARBA00022946"/>
    </source>
</evidence>
<dbReference type="SUPFAM" id="SSF47473">
    <property type="entry name" value="EF-hand"/>
    <property type="match status" value="1"/>
</dbReference>
<feature type="region of interest" description="Disordered" evidence="11">
    <location>
        <begin position="1"/>
        <end position="62"/>
    </location>
</feature>
<dbReference type="OrthoDB" id="5956163at2759"/>
<accession>A0A226EDM7</accession>
<dbReference type="PROSITE" id="PS00018">
    <property type="entry name" value="EF_HAND_1"/>
    <property type="match status" value="1"/>
</dbReference>
<dbReference type="Pfam" id="PF02852">
    <property type="entry name" value="Pyr_redox_dim"/>
    <property type="match status" value="1"/>
</dbReference>
<evidence type="ECO:0000259" key="12">
    <source>
        <dbReference type="PROSITE" id="PS50222"/>
    </source>
</evidence>
<dbReference type="GO" id="GO:0034599">
    <property type="term" value="P:cellular response to oxidative stress"/>
    <property type="evidence" value="ECO:0007669"/>
    <property type="project" value="TreeGrafter"/>
</dbReference>
<evidence type="ECO:0000256" key="5">
    <source>
        <dbReference type="ARBA" id="ARBA00022827"/>
    </source>
</evidence>
<reference evidence="13 14" key="1">
    <citation type="submission" date="2015-12" db="EMBL/GenBank/DDBJ databases">
        <title>The genome of Folsomia candida.</title>
        <authorList>
            <person name="Faddeeva A."/>
            <person name="Derks M.F."/>
            <person name="Anvar Y."/>
            <person name="Smit S."/>
            <person name="Van Straalen N."/>
            <person name="Roelofs D."/>
        </authorList>
    </citation>
    <scope>NUCLEOTIDE SEQUENCE [LARGE SCALE GENOMIC DNA]</scope>
    <source>
        <strain evidence="13 14">VU population</strain>
        <tissue evidence="13">Whole body</tissue>
    </source>
</reference>
<comment type="subcellular location">
    <subcellularLocation>
        <location evidence="2">Mitochondrion inner membrane</location>
        <topology evidence="2">Peripheral membrane protein</topology>
        <orientation evidence="2">Intermembrane side</orientation>
    </subcellularLocation>
</comment>
<evidence type="ECO:0000256" key="2">
    <source>
        <dbReference type="ARBA" id="ARBA00004137"/>
    </source>
</evidence>